<dbReference type="EMBL" id="JBHSQB010000003">
    <property type="protein sequence ID" value="MFC6095476.1"/>
    <property type="molecule type" value="Genomic_DNA"/>
</dbReference>
<dbReference type="Proteomes" id="UP001596287">
    <property type="component" value="Unassembled WGS sequence"/>
</dbReference>
<proteinExistence type="predicted"/>
<dbReference type="RefSeq" id="WP_379790102.1">
    <property type="nucleotide sequence ID" value="NZ_JBHSQB010000003.1"/>
</dbReference>
<accession>A0ABW1PK10</accession>
<dbReference type="Gene3D" id="1.10.260.40">
    <property type="entry name" value="lambda repressor-like DNA-binding domains"/>
    <property type="match status" value="1"/>
</dbReference>
<reference evidence="3" key="1">
    <citation type="journal article" date="2019" name="Int. J. Syst. Evol. Microbiol.">
        <title>The Global Catalogue of Microorganisms (GCM) 10K type strain sequencing project: providing services to taxonomists for standard genome sequencing and annotation.</title>
        <authorList>
            <consortium name="The Broad Institute Genomics Platform"/>
            <consortium name="The Broad Institute Genome Sequencing Center for Infectious Disease"/>
            <person name="Wu L."/>
            <person name="Ma J."/>
        </authorList>
    </citation>
    <scope>NUCLEOTIDE SEQUENCE [LARGE SCALE GENOMIC DNA]</scope>
    <source>
        <strain evidence="3">CCUG 49679</strain>
    </source>
</reference>
<evidence type="ECO:0000313" key="3">
    <source>
        <dbReference type="Proteomes" id="UP001596287"/>
    </source>
</evidence>
<sequence>MANQFGEKIRQLRENSELLQRHVASKMDIDTPMLSKIERGERKARKEQVLVFSKILLFGSQTR</sequence>
<feature type="domain" description="HTH cro/C1-type" evidence="1">
    <location>
        <begin position="9"/>
        <end position="56"/>
    </location>
</feature>
<comment type="caution">
    <text evidence="2">The sequence shown here is derived from an EMBL/GenBank/DDBJ whole genome shotgun (WGS) entry which is preliminary data.</text>
</comment>
<name>A0ABW1PK10_9FLAO</name>
<evidence type="ECO:0000313" key="2">
    <source>
        <dbReference type="EMBL" id="MFC6095476.1"/>
    </source>
</evidence>
<protein>
    <submittedName>
        <fullName evidence="2">Helix-turn-helix domain-containing protein</fullName>
    </submittedName>
</protein>
<dbReference type="InterPro" id="IPR010982">
    <property type="entry name" value="Lambda_DNA-bd_dom_sf"/>
</dbReference>
<dbReference type="Pfam" id="PF13560">
    <property type="entry name" value="HTH_31"/>
    <property type="match status" value="1"/>
</dbReference>
<organism evidence="2 3">
    <name type="scientific">Flavobacterium qiangtangense</name>
    <dbReference type="NCBI Taxonomy" id="1442595"/>
    <lineage>
        <taxon>Bacteria</taxon>
        <taxon>Pseudomonadati</taxon>
        <taxon>Bacteroidota</taxon>
        <taxon>Flavobacteriia</taxon>
        <taxon>Flavobacteriales</taxon>
        <taxon>Flavobacteriaceae</taxon>
        <taxon>Flavobacterium</taxon>
    </lineage>
</organism>
<dbReference type="CDD" id="cd00093">
    <property type="entry name" value="HTH_XRE"/>
    <property type="match status" value="1"/>
</dbReference>
<dbReference type="InterPro" id="IPR001387">
    <property type="entry name" value="Cro/C1-type_HTH"/>
</dbReference>
<dbReference type="SMART" id="SM00530">
    <property type="entry name" value="HTH_XRE"/>
    <property type="match status" value="1"/>
</dbReference>
<dbReference type="PROSITE" id="PS50943">
    <property type="entry name" value="HTH_CROC1"/>
    <property type="match status" value="1"/>
</dbReference>
<evidence type="ECO:0000259" key="1">
    <source>
        <dbReference type="PROSITE" id="PS50943"/>
    </source>
</evidence>
<keyword evidence="3" id="KW-1185">Reference proteome</keyword>
<dbReference type="SUPFAM" id="SSF47413">
    <property type="entry name" value="lambda repressor-like DNA-binding domains"/>
    <property type="match status" value="1"/>
</dbReference>
<gene>
    <name evidence="2" type="ORF">ACFPVY_02370</name>
</gene>